<comment type="caution">
    <text evidence="6">The sequence shown here is derived from an EMBL/GenBank/DDBJ whole genome shotgun (WGS) entry which is preliminary data.</text>
</comment>
<organism evidence="6 7">
    <name type="scientific">Mycena pura</name>
    <dbReference type="NCBI Taxonomy" id="153505"/>
    <lineage>
        <taxon>Eukaryota</taxon>
        <taxon>Fungi</taxon>
        <taxon>Dikarya</taxon>
        <taxon>Basidiomycota</taxon>
        <taxon>Agaricomycotina</taxon>
        <taxon>Agaricomycetes</taxon>
        <taxon>Agaricomycetidae</taxon>
        <taxon>Agaricales</taxon>
        <taxon>Marasmiineae</taxon>
        <taxon>Mycenaceae</taxon>
        <taxon>Mycena</taxon>
    </lineage>
</organism>
<name>A0AAD6UTI1_9AGAR</name>
<evidence type="ECO:0000256" key="4">
    <source>
        <dbReference type="SAM" id="MobiDB-lite"/>
    </source>
</evidence>
<feature type="region of interest" description="Disordered" evidence="4">
    <location>
        <begin position="589"/>
        <end position="669"/>
    </location>
</feature>
<protein>
    <recommendedName>
        <fullName evidence="5">Alpha-type protein kinase domain-containing protein</fullName>
    </recommendedName>
</protein>
<keyword evidence="1" id="KW-0723">Serine/threonine-protein kinase</keyword>
<dbReference type="GO" id="GO:0004674">
    <property type="term" value="F:protein serine/threonine kinase activity"/>
    <property type="evidence" value="ECO:0007669"/>
    <property type="project" value="UniProtKB-KW"/>
</dbReference>
<dbReference type="GO" id="GO:0005524">
    <property type="term" value="F:ATP binding"/>
    <property type="evidence" value="ECO:0007669"/>
    <property type="project" value="InterPro"/>
</dbReference>
<feature type="domain" description="Alpha-type protein kinase" evidence="5">
    <location>
        <begin position="363"/>
        <end position="584"/>
    </location>
</feature>
<reference evidence="6" key="1">
    <citation type="submission" date="2023-03" db="EMBL/GenBank/DDBJ databases">
        <title>Massive genome expansion in bonnet fungi (Mycena s.s.) driven by repeated elements and novel gene families across ecological guilds.</title>
        <authorList>
            <consortium name="Lawrence Berkeley National Laboratory"/>
            <person name="Harder C.B."/>
            <person name="Miyauchi S."/>
            <person name="Viragh M."/>
            <person name="Kuo A."/>
            <person name="Thoen E."/>
            <person name="Andreopoulos B."/>
            <person name="Lu D."/>
            <person name="Skrede I."/>
            <person name="Drula E."/>
            <person name="Henrissat B."/>
            <person name="Morin E."/>
            <person name="Kohler A."/>
            <person name="Barry K."/>
            <person name="LaButti K."/>
            <person name="Morin E."/>
            <person name="Salamov A."/>
            <person name="Lipzen A."/>
            <person name="Mereny Z."/>
            <person name="Hegedus B."/>
            <person name="Baldrian P."/>
            <person name="Stursova M."/>
            <person name="Weitz H."/>
            <person name="Taylor A."/>
            <person name="Grigoriev I.V."/>
            <person name="Nagy L.G."/>
            <person name="Martin F."/>
            <person name="Kauserud H."/>
        </authorList>
    </citation>
    <scope>NUCLEOTIDE SEQUENCE</scope>
    <source>
        <strain evidence="6">9144</strain>
    </source>
</reference>
<evidence type="ECO:0000256" key="2">
    <source>
        <dbReference type="ARBA" id="ARBA00022679"/>
    </source>
</evidence>
<keyword evidence="3" id="KW-0418">Kinase</keyword>
<gene>
    <name evidence="6" type="ORF">GGX14DRAFT_576464</name>
</gene>
<proteinExistence type="predicted"/>
<dbReference type="InterPro" id="IPR004166">
    <property type="entry name" value="a-kinase_dom"/>
</dbReference>
<feature type="compositionally biased region" description="Polar residues" evidence="4">
    <location>
        <begin position="263"/>
        <end position="272"/>
    </location>
</feature>
<dbReference type="AlphaFoldDB" id="A0AAD6UTI1"/>
<sequence length="669" mass="74138">MHVLLSGVFPASEPIVQQLLSQAGADSESLYPAQADSIPRIIFDLPGAAEQIGNFQTSDFTSDIWELAQGYKRIASDTRLGLPRTLNQSLQKTPAGITSAASKLIKIKALDKALPGIAKGMTRIQEAKEMREQGKKIKMIITLGISEGLKRIVLVPSMRLVHNAQEDLPIFDVIGTVISLIQEAHAKESPEAAKIYRTMVSFYAVETTTRYFLLTQGNISDGTISDLLAHYFHQQHISKAQYEAKTINMMLVVKRERLFPDTGSRSALSSSRHVPARISGDESGNSTSSVTRESFSSKRLRNVRSSAWRLPAPKSQFARNPPTFIEYTFKRYEVKVEGTDVTLWMPPNAPAEKVLVGSDWKAGLSIKNSKATQNTVQEARIGNEEYALGQSQDITLPTAENARMLRAELTNMYIGEVIRKEFFQCASDCDVNVPDFRFNVEGAILGVLEPLEAGHISASLGLPSNFHDFIATRYLPCSPVDKAVQKFTGNADCGNPPDHGDSLTAAIHAFTHFTLLYTGNGLVFCDLQGLFNREGIMMLIDPQSHSTHRMYWDGGAPAIQHFLSHHLENCEDNYICSKIEMQDLEFDWDTPQTPGDMSGGIAGNDSDDMDVNLDNPSPRIRERSRSLTQSPQRRKRTKINQLVLKTPSPVRNASGHHRHGFPTPGPEHH</sequence>
<keyword evidence="2" id="KW-0808">Transferase</keyword>
<dbReference type="EMBL" id="JARJCW010000099">
    <property type="protein sequence ID" value="KAJ7194328.1"/>
    <property type="molecule type" value="Genomic_DNA"/>
</dbReference>
<evidence type="ECO:0000256" key="1">
    <source>
        <dbReference type="ARBA" id="ARBA00022527"/>
    </source>
</evidence>
<accession>A0AAD6UTI1</accession>
<dbReference type="Gene3D" id="3.20.200.10">
    <property type="entry name" value="MHCK/EF2 kinase"/>
    <property type="match status" value="1"/>
</dbReference>
<dbReference type="SUPFAM" id="SSF56112">
    <property type="entry name" value="Protein kinase-like (PK-like)"/>
    <property type="match status" value="1"/>
</dbReference>
<keyword evidence="7" id="KW-1185">Reference proteome</keyword>
<dbReference type="PROSITE" id="PS51158">
    <property type="entry name" value="ALPHA_KINASE"/>
    <property type="match status" value="1"/>
</dbReference>
<evidence type="ECO:0000256" key="3">
    <source>
        <dbReference type="ARBA" id="ARBA00022777"/>
    </source>
</evidence>
<dbReference type="Pfam" id="PF02816">
    <property type="entry name" value="Alpha_kinase"/>
    <property type="match status" value="1"/>
</dbReference>
<evidence type="ECO:0000259" key="5">
    <source>
        <dbReference type="PROSITE" id="PS51158"/>
    </source>
</evidence>
<dbReference type="InterPro" id="IPR011009">
    <property type="entry name" value="Kinase-like_dom_sf"/>
</dbReference>
<feature type="region of interest" description="Disordered" evidence="4">
    <location>
        <begin position="262"/>
        <end position="296"/>
    </location>
</feature>
<dbReference type="Proteomes" id="UP001219525">
    <property type="component" value="Unassembled WGS sequence"/>
</dbReference>
<evidence type="ECO:0000313" key="7">
    <source>
        <dbReference type="Proteomes" id="UP001219525"/>
    </source>
</evidence>
<evidence type="ECO:0000313" key="6">
    <source>
        <dbReference type="EMBL" id="KAJ7194328.1"/>
    </source>
</evidence>